<organism evidence="11 12">
    <name type="scientific">Lachnoclostridium phytofermentans</name>
    <dbReference type="NCBI Taxonomy" id="66219"/>
    <lineage>
        <taxon>Bacteria</taxon>
        <taxon>Bacillati</taxon>
        <taxon>Bacillota</taxon>
        <taxon>Clostridia</taxon>
        <taxon>Lachnospirales</taxon>
        <taxon>Lachnospiraceae</taxon>
    </lineage>
</organism>
<dbReference type="GO" id="GO:0006508">
    <property type="term" value="P:proteolysis"/>
    <property type="evidence" value="ECO:0007669"/>
    <property type="project" value="UniProtKB-KW"/>
</dbReference>
<evidence type="ECO:0000256" key="4">
    <source>
        <dbReference type="ARBA" id="ARBA00022692"/>
    </source>
</evidence>
<feature type="transmembrane region" description="Helical" evidence="10">
    <location>
        <begin position="7"/>
        <end position="26"/>
    </location>
</feature>
<keyword evidence="3" id="KW-0645">Protease</keyword>
<dbReference type="AlphaFoldDB" id="A0A3D2X6U7"/>
<dbReference type="PANTHER" id="PTHR33695:SF1">
    <property type="entry name" value="LIPOPROTEIN SIGNAL PEPTIDASE"/>
    <property type="match status" value="1"/>
</dbReference>
<keyword evidence="8 10" id="KW-0472">Membrane</keyword>
<dbReference type="PANTHER" id="PTHR33695">
    <property type="entry name" value="LIPOPROTEIN SIGNAL PEPTIDASE"/>
    <property type="match status" value="1"/>
</dbReference>
<accession>A0A3D2X6U7</accession>
<reference evidence="11 12" key="1">
    <citation type="journal article" date="2018" name="Nat. Biotechnol.">
        <title>A standardized bacterial taxonomy based on genome phylogeny substantially revises the tree of life.</title>
        <authorList>
            <person name="Parks D.H."/>
            <person name="Chuvochina M."/>
            <person name="Waite D.W."/>
            <person name="Rinke C."/>
            <person name="Skarshewski A."/>
            <person name="Chaumeil P.A."/>
            <person name="Hugenholtz P."/>
        </authorList>
    </citation>
    <scope>NUCLEOTIDE SEQUENCE [LARGE SCALE GENOMIC DNA]</scope>
    <source>
        <strain evidence="11">UBA11728</strain>
    </source>
</reference>
<sequence>KNYNNEVDGMIFLIIAIAIFALDFFIKQYIEKNKTIGKSEKIFKGRIVVTKYHNQGAFLNFMEKKRELLLLMSGIMIGGITILMAIIFPQKGKRILKTGIAFLAGGASSNVYDRLKRGYVVDYFSFSFYQKVIFNISDFFIFLGSIILAVRIIFKGLE</sequence>
<feature type="non-terminal residue" evidence="11">
    <location>
        <position position="1"/>
    </location>
</feature>
<evidence type="ECO:0000256" key="6">
    <source>
        <dbReference type="ARBA" id="ARBA00022801"/>
    </source>
</evidence>
<keyword evidence="7 10" id="KW-1133">Transmembrane helix</keyword>
<evidence type="ECO:0000256" key="5">
    <source>
        <dbReference type="ARBA" id="ARBA00022750"/>
    </source>
</evidence>
<evidence type="ECO:0000256" key="7">
    <source>
        <dbReference type="ARBA" id="ARBA00022989"/>
    </source>
</evidence>
<evidence type="ECO:0000313" key="11">
    <source>
        <dbReference type="EMBL" id="HCL02265.1"/>
    </source>
</evidence>
<keyword evidence="2" id="KW-1003">Cell membrane</keyword>
<evidence type="ECO:0000256" key="1">
    <source>
        <dbReference type="ARBA" id="ARBA00006139"/>
    </source>
</evidence>
<evidence type="ECO:0000313" key="12">
    <source>
        <dbReference type="Proteomes" id="UP000262969"/>
    </source>
</evidence>
<gene>
    <name evidence="11" type="ORF">DHW61_07605</name>
</gene>
<dbReference type="HAMAP" id="MF_00161">
    <property type="entry name" value="LspA"/>
    <property type="match status" value="1"/>
</dbReference>
<dbReference type="GO" id="GO:0016020">
    <property type="term" value="C:membrane"/>
    <property type="evidence" value="ECO:0007669"/>
    <property type="project" value="InterPro"/>
</dbReference>
<name>A0A3D2X6U7_9FIRM</name>
<evidence type="ECO:0000256" key="8">
    <source>
        <dbReference type="ARBA" id="ARBA00023136"/>
    </source>
</evidence>
<proteinExistence type="inferred from homology"/>
<comment type="caution">
    <text evidence="11">The sequence shown here is derived from an EMBL/GenBank/DDBJ whole genome shotgun (WGS) entry which is preliminary data.</text>
</comment>
<dbReference type="Proteomes" id="UP000262969">
    <property type="component" value="Unassembled WGS sequence"/>
</dbReference>
<evidence type="ECO:0000256" key="10">
    <source>
        <dbReference type="SAM" id="Phobius"/>
    </source>
</evidence>
<feature type="transmembrane region" description="Helical" evidence="10">
    <location>
        <begin position="132"/>
        <end position="154"/>
    </location>
</feature>
<feature type="transmembrane region" description="Helical" evidence="10">
    <location>
        <begin position="68"/>
        <end position="88"/>
    </location>
</feature>
<dbReference type="InterPro" id="IPR001872">
    <property type="entry name" value="Peptidase_A8"/>
</dbReference>
<evidence type="ECO:0000256" key="9">
    <source>
        <dbReference type="RuleBase" id="RU004181"/>
    </source>
</evidence>
<comment type="similarity">
    <text evidence="1 9">Belongs to the peptidase A8 family.</text>
</comment>
<protein>
    <submittedName>
        <fullName evidence="11">Signal peptidase II</fullName>
    </submittedName>
</protein>
<dbReference type="Pfam" id="PF01252">
    <property type="entry name" value="Peptidase_A8"/>
    <property type="match status" value="1"/>
</dbReference>
<keyword evidence="6" id="KW-0378">Hydrolase</keyword>
<evidence type="ECO:0000256" key="3">
    <source>
        <dbReference type="ARBA" id="ARBA00022670"/>
    </source>
</evidence>
<keyword evidence="5" id="KW-0064">Aspartyl protease</keyword>
<dbReference type="PRINTS" id="PR00781">
    <property type="entry name" value="LIPOSIGPTASE"/>
</dbReference>
<evidence type="ECO:0000256" key="2">
    <source>
        <dbReference type="ARBA" id="ARBA00022475"/>
    </source>
</evidence>
<dbReference type="GO" id="GO:0004190">
    <property type="term" value="F:aspartic-type endopeptidase activity"/>
    <property type="evidence" value="ECO:0007669"/>
    <property type="project" value="UniProtKB-KW"/>
</dbReference>
<dbReference type="EMBL" id="DPVV01000252">
    <property type="protein sequence ID" value="HCL02265.1"/>
    <property type="molecule type" value="Genomic_DNA"/>
</dbReference>
<keyword evidence="4 10" id="KW-0812">Transmembrane</keyword>